<comment type="caution">
    <text evidence="1">The sequence shown here is derived from an EMBL/GenBank/DDBJ whole genome shotgun (WGS) entry which is preliminary data.</text>
</comment>
<organism evidence="1 2">
    <name type="scientific">[Clostridium] asparagiforme DSM 15981</name>
    <dbReference type="NCBI Taxonomy" id="518636"/>
    <lineage>
        <taxon>Bacteria</taxon>
        <taxon>Bacillati</taxon>
        <taxon>Bacillota</taxon>
        <taxon>Clostridia</taxon>
        <taxon>Lachnospirales</taxon>
        <taxon>Lachnospiraceae</taxon>
        <taxon>Enterocloster</taxon>
    </lineage>
</organism>
<reference evidence="1 2" key="1">
    <citation type="submission" date="2009-01" db="EMBL/GenBank/DDBJ databases">
        <authorList>
            <person name="Fulton L."/>
            <person name="Clifton S."/>
            <person name="Fulton B."/>
            <person name="Xu J."/>
            <person name="Minx P."/>
            <person name="Pepin K.H."/>
            <person name="Johnson M."/>
            <person name="Bhonagiri V."/>
            <person name="Nash W.E."/>
            <person name="Mardis E.R."/>
            <person name="Wilson R.K."/>
        </authorList>
    </citation>
    <scope>NUCLEOTIDE SEQUENCE [LARGE SCALE GENOMIC DNA]</scope>
    <source>
        <strain evidence="1 2">DSM 15981</strain>
    </source>
</reference>
<dbReference type="HOGENOM" id="CLU_2859651_0_0_9"/>
<sequence>MICKKPAYAGFFVCANLQRHKLNLDFHSSYVYNEVKLIFAWAWNVCFPKTPKTRRPGAATGRKG</sequence>
<proteinExistence type="predicted"/>
<name>C0CW15_9FIRM</name>
<reference evidence="1 2" key="2">
    <citation type="submission" date="2009-02" db="EMBL/GenBank/DDBJ databases">
        <title>Draft genome sequence of Clostridium asparagiforme (DSM 15981).</title>
        <authorList>
            <person name="Sudarsanam P."/>
            <person name="Ley R."/>
            <person name="Guruge J."/>
            <person name="Turnbaugh P.J."/>
            <person name="Mahowald M."/>
            <person name="Liep D."/>
            <person name="Gordon J."/>
        </authorList>
    </citation>
    <scope>NUCLEOTIDE SEQUENCE [LARGE SCALE GENOMIC DNA]</scope>
    <source>
        <strain evidence="1 2">DSM 15981</strain>
    </source>
</reference>
<evidence type="ECO:0000313" key="2">
    <source>
        <dbReference type="Proteomes" id="UP000004756"/>
    </source>
</evidence>
<dbReference type="Proteomes" id="UP000004756">
    <property type="component" value="Unassembled WGS sequence"/>
</dbReference>
<evidence type="ECO:0000313" key="1">
    <source>
        <dbReference type="EMBL" id="EEG56707.1"/>
    </source>
</evidence>
<dbReference type="AlphaFoldDB" id="C0CW15"/>
<dbReference type="EMBL" id="ACCJ01000052">
    <property type="protein sequence ID" value="EEG56707.1"/>
    <property type="molecule type" value="Genomic_DNA"/>
</dbReference>
<gene>
    <name evidence="1" type="ORF">CLOSTASPAR_01169</name>
</gene>
<accession>C0CW15</accession>
<keyword evidence="2" id="KW-1185">Reference proteome</keyword>
<protein>
    <submittedName>
        <fullName evidence="1">Uncharacterized protein</fullName>
    </submittedName>
</protein>